<dbReference type="KEGG" id="cel:CELE_T26H2.6"/>
<dbReference type="GO" id="GO:0005886">
    <property type="term" value="C:plasma membrane"/>
    <property type="evidence" value="ECO:0000318"/>
    <property type="project" value="GO_Central"/>
</dbReference>
<gene>
    <name evidence="3 5" type="primary">str-81</name>
    <name evidence="3" type="ORF">CELE_T26H2.6</name>
    <name evidence="5" type="ORF">T26H2.6</name>
</gene>
<evidence type="ECO:0000313" key="5">
    <source>
        <dbReference type="WormBase" id="T26H2.6a"/>
    </source>
</evidence>
<dbReference type="HOGENOM" id="CLU_036335_2_2_1"/>
<keyword evidence="4" id="KW-1185">Reference proteome</keyword>
<feature type="transmembrane region" description="Helical" evidence="2">
    <location>
        <begin position="289"/>
        <end position="310"/>
    </location>
</feature>
<dbReference type="InParanoid" id="Q9XUN2"/>
<dbReference type="eggNOG" id="ENOG502TGJ2">
    <property type="taxonomic scope" value="Eukaryota"/>
</dbReference>
<dbReference type="UCSC" id="T26H2.6">
    <property type="organism name" value="c. elegans"/>
</dbReference>
<dbReference type="Gene3D" id="1.20.1070.10">
    <property type="entry name" value="Rhodopsin 7-helix transmembrane proteins"/>
    <property type="match status" value="1"/>
</dbReference>
<dbReference type="GO" id="GO:0007186">
    <property type="term" value="P:G protein-coupled receptor signaling pathway"/>
    <property type="evidence" value="ECO:0000318"/>
    <property type="project" value="GO_Central"/>
</dbReference>
<evidence type="ECO:0000313" key="3">
    <source>
        <dbReference type="EMBL" id="CAB04851.1"/>
    </source>
</evidence>
<dbReference type="GO" id="GO:0038022">
    <property type="term" value="F:G protein-coupled olfactory receptor activity"/>
    <property type="evidence" value="ECO:0000318"/>
    <property type="project" value="GO_Central"/>
</dbReference>
<feature type="transmembrane region" description="Helical" evidence="2">
    <location>
        <begin position="252"/>
        <end position="277"/>
    </location>
</feature>
<proteinExistence type="predicted"/>
<dbReference type="PaxDb" id="6239-T26H2.6a"/>
<feature type="transmembrane region" description="Helical" evidence="2">
    <location>
        <begin position="137"/>
        <end position="159"/>
    </location>
</feature>
<evidence type="ECO:0000313" key="4">
    <source>
        <dbReference type="Proteomes" id="UP000001940"/>
    </source>
</evidence>
<dbReference type="InterPro" id="IPR019428">
    <property type="entry name" value="7TM_GPCR_serpentine_rcpt_Str"/>
</dbReference>
<feature type="region of interest" description="Disordered" evidence="1">
    <location>
        <begin position="342"/>
        <end position="365"/>
    </location>
</feature>
<sequence>MTVLKGSVWIALTSFIDLAALSFSIPVNLLLLYCICTKSEKSFGRYKHLMAWFSMQSIFFTIIASVTHMCFHTIGGTFMMFTISNHLNLPSWGIWASLGLCCVSVGYVLLILSAQFVFRYFAMHNKKNLKYFFGWRLLYFVFSMLIVAVVYGGCGFVGINLTAEKDKSIRESMALVYEVPAEQVYYVAVEYFVRNEKNERVLNYLSIGTALTLNSVFGAMVIVIIYCGVKTYKVTHKTTSHLSSHMYIQKQLFTALLVQTLTPTALIFVPCAIFYVLPLFELPLDADANILSISLVLYPMIDPIGVLFIIKPYRNFLKKLFCHRLVRQNRCSTIEMNVSSISSRKKEKKGGSSDETSPRFDSIQN</sequence>
<dbReference type="GO" id="GO:0042048">
    <property type="term" value="P:olfactory behavior"/>
    <property type="evidence" value="ECO:0000318"/>
    <property type="project" value="GO_Central"/>
</dbReference>
<dbReference type="OMA" id="LYPMIDP"/>
<dbReference type="AGR" id="WB:WBGene00006140"/>
<keyword evidence="3" id="KW-0675">Receptor</keyword>
<feature type="transmembrane region" description="Helical" evidence="2">
    <location>
        <begin position="57"/>
        <end position="81"/>
    </location>
</feature>
<reference evidence="3 4" key="1">
    <citation type="journal article" date="1998" name="Science">
        <title>Genome sequence of the nematode C. elegans: a platform for investigating biology.</title>
        <authorList>
            <consortium name="The C. elegans sequencing consortium"/>
            <person name="Sulson J.E."/>
            <person name="Waterston R."/>
        </authorList>
    </citation>
    <scope>NUCLEOTIDE SEQUENCE [LARGE SCALE GENOMIC DNA]</scope>
    <source>
        <strain evidence="3 4">Bristol N2</strain>
    </source>
</reference>
<dbReference type="AlphaFoldDB" id="Q9XUN2"/>
<evidence type="ECO:0000256" key="2">
    <source>
        <dbReference type="SAM" id="Phobius"/>
    </source>
</evidence>
<dbReference type="CTD" id="188951"/>
<dbReference type="Proteomes" id="UP000001940">
    <property type="component" value="Chromosome V"/>
</dbReference>
<dbReference type="PIR" id="T25328">
    <property type="entry name" value="T25328"/>
</dbReference>
<dbReference type="PANTHER" id="PTHR22943">
    <property type="entry name" value="7-TRANSMEMBRANE DOMAIN RECEPTOR C.ELEGANS"/>
    <property type="match status" value="1"/>
</dbReference>
<feature type="transmembrane region" description="Helical" evidence="2">
    <location>
        <begin position="204"/>
        <end position="229"/>
    </location>
</feature>
<dbReference type="PANTHER" id="PTHR22943:SF60">
    <property type="entry name" value="SEVEN TM RECEPTOR"/>
    <property type="match status" value="1"/>
</dbReference>
<protein>
    <submittedName>
        <fullName evidence="3">Seven TM Receptor</fullName>
    </submittedName>
</protein>
<evidence type="ECO:0000256" key="1">
    <source>
        <dbReference type="SAM" id="MobiDB-lite"/>
    </source>
</evidence>
<keyword evidence="2" id="KW-0472">Membrane</keyword>
<dbReference type="FunCoup" id="Q9XUN2">
    <property type="interactions" value="176"/>
</dbReference>
<dbReference type="WormBase" id="T26H2.6a">
    <property type="protein sequence ID" value="CE20105"/>
    <property type="gene ID" value="WBGene00006140"/>
    <property type="gene designation" value="str-81"/>
</dbReference>
<dbReference type="PhylomeDB" id="Q9XUN2"/>
<keyword evidence="2" id="KW-1133">Transmembrane helix</keyword>
<dbReference type="STRING" id="6239.T26H2.6a.1"/>
<dbReference type="EMBL" id="BX284605">
    <property type="protein sequence ID" value="CAB04851.1"/>
    <property type="molecule type" value="Genomic_DNA"/>
</dbReference>
<dbReference type="GeneID" id="188951"/>
<dbReference type="RefSeq" id="NP_507737.1">
    <property type="nucleotide sequence ID" value="NM_075336.2"/>
</dbReference>
<dbReference type="Bgee" id="WBGene00006140">
    <property type="expression patterns" value="Expressed in multicellular organism and 1 other cell type or tissue"/>
</dbReference>
<dbReference type="Pfam" id="PF10326">
    <property type="entry name" value="7TM_GPCR_Str"/>
    <property type="match status" value="1"/>
</dbReference>
<name>Q9XUN2_CAEEL</name>
<dbReference type="SUPFAM" id="SSF81321">
    <property type="entry name" value="Family A G protein-coupled receptor-like"/>
    <property type="match status" value="1"/>
</dbReference>
<keyword evidence="2" id="KW-0812">Transmembrane</keyword>
<organism evidence="3 4">
    <name type="scientific">Caenorhabditis elegans</name>
    <dbReference type="NCBI Taxonomy" id="6239"/>
    <lineage>
        <taxon>Eukaryota</taxon>
        <taxon>Metazoa</taxon>
        <taxon>Ecdysozoa</taxon>
        <taxon>Nematoda</taxon>
        <taxon>Chromadorea</taxon>
        <taxon>Rhabditida</taxon>
        <taxon>Rhabditina</taxon>
        <taxon>Rhabditomorpha</taxon>
        <taxon>Rhabditoidea</taxon>
        <taxon>Rhabditidae</taxon>
        <taxon>Peloderinae</taxon>
        <taxon>Caenorhabditis</taxon>
    </lineage>
</organism>
<feature type="transmembrane region" description="Helical" evidence="2">
    <location>
        <begin position="93"/>
        <end position="117"/>
    </location>
</feature>
<dbReference type="OrthoDB" id="5808050at2759"/>
<accession>Q9XUN2</accession>
<feature type="transmembrane region" description="Helical" evidence="2">
    <location>
        <begin position="6"/>
        <end position="36"/>
    </location>
</feature>
<feature type="compositionally biased region" description="Basic and acidic residues" evidence="1">
    <location>
        <begin position="349"/>
        <end position="358"/>
    </location>
</feature>